<evidence type="ECO:0000256" key="1">
    <source>
        <dbReference type="ARBA" id="ARBA00004442"/>
    </source>
</evidence>
<dbReference type="InterPro" id="IPR008969">
    <property type="entry name" value="CarboxyPept-like_regulatory"/>
</dbReference>
<accession>A0A7M4DAY5</accession>
<dbReference type="Proteomes" id="UP000285951">
    <property type="component" value="Unassembled WGS sequence"/>
</dbReference>
<evidence type="ECO:0000313" key="7">
    <source>
        <dbReference type="Proteomes" id="UP000462449"/>
    </source>
</evidence>
<comment type="subcellular location">
    <subcellularLocation>
        <location evidence="1">Cell outer membrane</location>
    </subcellularLocation>
</comment>
<dbReference type="Proteomes" id="UP000462449">
    <property type="component" value="Unassembled WGS sequence"/>
</dbReference>
<dbReference type="OrthoDB" id="1075473at2"/>
<evidence type="ECO:0000313" key="5">
    <source>
        <dbReference type="EMBL" id="MVB09019.1"/>
    </source>
</evidence>
<keyword evidence="2" id="KW-0472">Membrane</keyword>
<dbReference type="InterPro" id="IPR036942">
    <property type="entry name" value="Beta-barrel_TonB_sf"/>
</dbReference>
<dbReference type="EMBL" id="QTZN02000062">
    <property type="protein sequence ID" value="MVB09019.1"/>
    <property type="molecule type" value="Genomic_DNA"/>
</dbReference>
<evidence type="ECO:0000313" key="4">
    <source>
        <dbReference type="EMBL" id="MUP39814.1"/>
    </source>
</evidence>
<proteinExistence type="predicted"/>
<evidence type="ECO:0000256" key="3">
    <source>
        <dbReference type="ARBA" id="ARBA00023237"/>
    </source>
</evidence>
<protein>
    <submittedName>
        <fullName evidence="4">TonB-dependent receptor plug domain-containing protein</fullName>
    </submittedName>
</protein>
<sequence length="733" mass="82106">MYTCIENKMILITIQMKKSIYLTGFLLLSLFSLSAQTLISGKVLDENKQALIGANVYIKGTVEGASTDTEGFFQFESTSNGEQVLVVSCLGYQTHEKKDLINNLKDLIIIMKQEELGLDEIVVTASTFSIGKSRTVKKMNALDVVLTGSSNGDIYGALQTLPGTQKVGEDGKLYVRGGETRESQTFIDGMHVLFPYTSTAQNTPVRSRFSPFLFKGINLSLGGYDSEYGQALSSVLPMETKDVASSTKFGVNASPLSIGGGGTYVWKKASVSANVNYTNKGLYSKVFPDDYQWKKDYRSLAGEVQIRSQLGRNSVHKLYLGVDRTAFIRTITDDLNNTPTRNFDLTRDNYYINSTFVTRTKNNYHLFFGTAYSYASNKYKNTNLVGDAFTDHESELHAKAKIEKSISKFYKLRGGFEAYLKNHSQTYEDNSSALLMDNDLQRNLYAGYIDNQFKLKKYLYANASARVEYSELLNSWNLAPRLSLNYINNGFQASAIVGKYFQEQDDDAMFSKNDIGRQESCMHYILSGSYELDGTVLKVELYKKNYEGLGLLQNDAYSSSGYGNSKGIDAYLSGESSPLRLKYTMAYSYNDSKRLFKDYAVESVPLFSTKYNASLSLRYSMPALKAYVGLTYSYASGRPYNNPNKSGFINSKAPEYHSLDCNITFLLSKNVILYSSVTNVLGRKNVYGYTYSNTANAEGVYNRKPIVNSRKQFYYVGIFISLKSDSAYDVSSF</sequence>
<evidence type="ECO:0000256" key="2">
    <source>
        <dbReference type="ARBA" id="ARBA00023136"/>
    </source>
</evidence>
<reference evidence="5 6" key="1">
    <citation type="submission" date="2019-11" db="EMBL/GenBank/DDBJ databases">
        <title>Draft genome sequence of Labilibaculum sp. strain SYP isolated from Black Sea.</title>
        <authorList>
            <person name="Yadav S."/>
            <person name="Villanueva L."/>
        </authorList>
    </citation>
    <scope>NUCLEOTIDE SEQUENCE [LARGE SCALE GENOMIC DNA]</scope>
    <source>
        <strain evidence="5 6">44</strain>
    </source>
</reference>
<dbReference type="EMBL" id="WOTW01000062">
    <property type="protein sequence ID" value="MUP39814.1"/>
    <property type="molecule type" value="Genomic_DNA"/>
</dbReference>
<keyword evidence="3" id="KW-0998">Cell outer membrane</keyword>
<organism evidence="4 7">
    <name type="scientific">Labilibaculum euxinus</name>
    <dbReference type="NCBI Taxonomy" id="2686357"/>
    <lineage>
        <taxon>Bacteria</taxon>
        <taxon>Pseudomonadati</taxon>
        <taxon>Bacteroidota</taxon>
        <taxon>Bacteroidia</taxon>
        <taxon>Marinilabiliales</taxon>
        <taxon>Marinifilaceae</taxon>
        <taxon>Labilibaculum</taxon>
    </lineage>
</organism>
<dbReference type="SUPFAM" id="SSF49464">
    <property type="entry name" value="Carboxypeptidase regulatory domain-like"/>
    <property type="match status" value="1"/>
</dbReference>
<comment type="caution">
    <text evidence="4">The sequence shown here is derived from an EMBL/GenBank/DDBJ whole genome shotgun (WGS) entry which is preliminary data.</text>
</comment>
<dbReference type="Pfam" id="PF13715">
    <property type="entry name" value="CarbopepD_reg_2"/>
    <property type="match status" value="1"/>
</dbReference>
<keyword evidence="4" id="KW-0675">Receptor</keyword>
<reference evidence="4 7" key="2">
    <citation type="submission" date="2019-12" db="EMBL/GenBank/DDBJ databases">
        <title>Draft genome sequence of Labilibaculum sp. strain 44 isolated from deep waters of Black Sea.</title>
        <authorList>
            <person name="Yadav S."/>
            <person name="Villanueva L."/>
        </authorList>
    </citation>
    <scope>NUCLEOTIDE SEQUENCE [LARGE SCALE GENOMIC DNA]</scope>
    <source>
        <strain evidence="4 7">44</strain>
    </source>
</reference>
<name>A0A7M4DAY5_9BACT</name>
<dbReference type="GO" id="GO:0009279">
    <property type="term" value="C:cell outer membrane"/>
    <property type="evidence" value="ECO:0007669"/>
    <property type="project" value="UniProtKB-SubCell"/>
</dbReference>
<evidence type="ECO:0000313" key="6">
    <source>
        <dbReference type="Proteomes" id="UP000285951"/>
    </source>
</evidence>
<gene>
    <name evidence="5" type="ORF">DWB62_018535</name>
    <name evidence="4" type="ORF">GNY23_18535</name>
</gene>
<keyword evidence="6" id="KW-1185">Reference proteome</keyword>
<dbReference type="Gene3D" id="2.40.170.20">
    <property type="entry name" value="TonB-dependent receptor, beta-barrel domain"/>
    <property type="match status" value="1"/>
</dbReference>
<dbReference type="AlphaFoldDB" id="A0A7M4DAY5"/>
<dbReference type="Gene3D" id="2.60.40.1120">
    <property type="entry name" value="Carboxypeptidase-like, regulatory domain"/>
    <property type="match status" value="1"/>
</dbReference>
<dbReference type="SUPFAM" id="SSF56935">
    <property type="entry name" value="Porins"/>
    <property type="match status" value="1"/>
</dbReference>